<protein>
    <submittedName>
        <fullName evidence="2">3533_t:CDS:1</fullName>
    </submittedName>
</protein>
<reference evidence="2" key="1">
    <citation type="submission" date="2021-06" db="EMBL/GenBank/DDBJ databases">
        <authorList>
            <person name="Kallberg Y."/>
            <person name="Tangrot J."/>
            <person name="Rosling A."/>
        </authorList>
    </citation>
    <scope>NUCLEOTIDE SEQUENCE</scope>
    <source>
        <strain evidence="2">87-6 pot B 2015</strain>
    </source>
</reference>
<sequence length="78" mass="8335">MAPKSGEFSLADDKDSLNNDNSANESEEIWSSILQGVASSKIVPTKSLLILGSLVYSKVLEERATEIPANPPSSDTLK</sequence>
<comment type="caution">
    <text evidence="2">The sequence shown here is derived from an EMBL/GenBank/DDBJ whole genome shotgun (WGS) entry which is preliminary data.</text>
</comment>
<feature type="region of interest" description="Disordered" evidence="1">
    <location>
        <begin position="1"/>
        <end position="25"/>
    </location>
</feature>
<keyword evidence="3" id="KW-1185">Reference proteome</keyword>
<dbReference type="EMBL" id="CAJVPP010006378">
    <property type="protein sequence ID" value="CAG8677535.1"/>
    <property type="molecule type" value="Genomic_DNA"/>
</dbReference>
<evidence type="ECO:0000313" key="3">
    <source>
        <dbReference type="Proteomes" id="UP000789375"/>
    </source>
</evidence>
<feature type="non-terminal residue" evidence="2">
    <location>
        <position position="1"/>
    </location>
</feature>
<evidence type="ECO:0000256" key="1">
    <source>
        <dbReference type="SAM" id="MobiDB-lite"/>
    </source>
</evidence>
<name>A0A9N9HI64_FUNMO</name>
<organism evidence="2 3">
    <name type="scientific">Funneliformis mosseae</name>
    <name type="common">Endomycorrhizal fungus</name>
    <name type="synonym">Glomus mosseae</name>
    <dbReference type="NCBI Taxonomy" id="27381"/>
    <lineage>
        <taxon>Eukaryota</taxon>
        <taxon>Fungi</taxon>
        <taxon>Fungi incertae sedis</taxon>
        <taxon>Mucoromycota</taxon>
        <taxon>Glomeromycotina</taxon>
        <taxon>Glomeromycetes</taxon>
        <taxon>Glomerales</taxon>
        <taxon>Glomeraceae</taxon>
        <taxon>Funneliformis</taxon>
    </lineage>
</organism>
<accession>A0A9N9HI64</accession>
<gene>
    <name evidence="2" type="ORF">FMOSSE_LOCUS12720</name>
</gene>
<proteinExistence type="predicted"/>
<evidence type="ECO:0000313" key="2">
    <source>
        <dbReference type="EMBL" id="CAG8677535.1"/>
    </source>
</evidence>
<dbReference type="Proteomes" id="UP000789375">
    <property type="component" value="Unassembled WGS sequence"/>
</dbReference>
<dbReference type="AlphaFoldDB" id="A0A9N9HI64"/>